<protein>
    <submittedName>
        <fullName evidence="5">Cullin homolog 1-like</fullName>
    </submittedName>
</protein>
<dbReference type="InterPro" id="IPR036388">
    <property type="entry name" value="WH-like_DNA-bd_sf"/>
</dbReference>
<sequence>MKTELKLEQETTHKHIEEDRKLLIQAAIVRIMKMRKTLQHQQLVAEVLNQISLRFKPRVHVIKKCIDILIEKEYLERTETHKDMYHYLA</sequence>
<keyword evidence="2" id="KW-0832">Ubl conjugation</keyword>
<dbReference type="Pfam" id="PF10557">
    <property type="entry name" value="Cullin_Nedd8"/>
    <property type="match status" value="1"/>
</dbReference>
<gene>
    <name evidence="5" type="primary">LOC103516948</name>
</gene>
<dbReference type="GeneID" id="103516948"/>
<feature type="domain" description="Cullin neddylation" evidence="3">
    <location>
        <begin position="16"/>
        <end position="83"/>
    </location>
</feature>
<dbReference type="GO" id="GO:0031461">
    <property type="term" value="C:cullin-RING ubiquitin ligase complex"/>
    <property type="evidence" value="ECO:0007669"/>
    <property type="project" value="InterPro"/>
</dbReference>
<evidence type="ECO:0000313" key="5">
    <source>
        <dbReference type="RefSeq" id="XP_008480163.1"/>
    </source>
</evidence>
<dbReference type="PaxDb" id="121845-A0A1S3DER0"/>
<reference evidence="5" key="1">
    <citation type="submission" date="2025-08" db="UniProtKB">
        <authorList>
            <consortium name="RefSeq"/>
        </authorList>
    </citation>
    <scope>IDENTIFICATION</scope>
</reference>
<dbReference type="InterPro" id="IPR019559">
    <property type="entry name" value="Cullin_neddylation_domain"/>
</dbReference>
<dbReference type="STRING" id="121845.A0A1S3DER0"/>
<dbReference type="SUPFAM" id="SSF46785">
    <property type="entry name" value="Winged helix' DNA-binding domain"/>
    <property type="match status" value="1"/>
</dbReference>
<name>A0A1S3DER0_DIACI</name>
<dbReference type="PROSITE" id="PS01256">
    <property type="entry name" value="CULLIN_1"/>
    <property type="match status" value="1"/>
</dbReference>
<dbReference type="PANTHER" id="PTHR11932">
    <property type="entry name" value="CULLIN"/>
    <property type="match status" value="1"/>
</dbReference>
<evidence type="ECO:0000256" key="1">
    <source>
        <dbReference type="ARBA" id="ARBA00022499"/>
    </source>
</evidence>
<organism evidence="4 5">
    <name type="scientific">Diaphorina citri</name>
    <name type="common">Asian citrus psyllid</name>
    <dbReference type="NCBI Taxonomy" id="121845"/>
    <lineage>
        <taxon>Eukaryota</taxon>
        <taxon>Metazoa</taxon>
        <taxon>Ecdysozoa</taxon>
        <taxon>Arthropoda</taxon>
        <taxon>Hexapoda</taxon>
        <taxon>Insecta</taxon>
        <taxon>Pterygota</taxon>
        <taxon>Neoptera</taxon>
        <taxon>Paraneoptera</taxon>
        <taxon>Hemiptera</taxon>
        <taxon>Sternorrhyncha</taxon>
        <taxon>Psylloidea</taxon>
        <taxon>Psyllidae</taxon>
        <taxon>Diaphorininae</taxon>
        <taxon>Diaphorina</taxon>
    </lineage>
</organism>
<keyword evidence="4" id="KW-1185">Reference proteome</keyword>
<dbReference type="RefSeq" id="XP_008480163.1">
    <property type="nucleotide sequence ID" value="XM_008481941.3"/>
</dbReference>
<evidence type="ECO:0000313" key="4">
    <source>
        <dbReference type="Proteomes" id="UP000079169"/>
    </source>
</evidence>
<dbReference type="FunFam" id="1.10.10.10:FF:000014">
    <property type="entry name" value="Cullin 1"/>
    <property type="match status" value="1"/>
</dbReference>
<keyword evidence="1" id="KW-1017">Isopeptide bond</keyword>
<dbReference type="Gene3D" id="1.10.10.10">
    <property type="entry name" value="Winged helix-like DNA-binding domain superfamily/Winged helix DNA-binding domain"/>
    <property type="match status" value="1"/>
</dbReference>
<dbReference type="InterPro" id="IPR036390">
    <property type="entry name" value="WH_DNA-bd_sf"/>
</dbReference>
<proteinExistence type="predicted"/>
<evidence type="ECO:0000259" key="3">
    <source>
        <dbReference type="SMART" id="SM00884"/>
    </source>
</evidence>
<dbReference type="KEGG" id="dci:103516948"/>
<evidence type="ECO:0000256" key="2">
    <source>
        <dbReference type="ARBA" id="ARBA00022843"/>
    </source>
</evidence>
<dbReference type="InterPro" id="IPR045093">
    <property type="entry name" value="Cullin"/>
</dbReference>
<dbReference type="InterPro" id="IPR016157">
    <property type="entry name" value="Cullin_CS"/>
</dbReference>
<dbReference type="SMART" id="SM00884">
    <property type="entry name" value="Cullin_Nedd8"/>
    <property type="match status" value="1"/>
</dbReference>
<accession>A0A1S3DER0</accession>
<dbReference type="GO" id="GO:0031625">
    <property type="term" value="F:ubiquitin protein ligase binding"/>
    <property type="evidence" value="ECO:0007669"/>
    <property type="project" value="InterPro"/>
</dbReference>
<dbReference type="GO" id="GO:0006511">
    <property type="term" value="P:ubiquitin-dependent protein catabolic process"/>
    <property type="evidence" value="ECO:0007669"/>
    <property type="project" value="InterPro"/>
</dbReference>
<dbReference type="AlphaFoldDB" id="A0A1S3DER0"/>
<dbReference type="Proteomes" id="UP000079169">
    <property type="component" value="Unplaced"/>
</dbReference>